<dbReference type="SUPFAM" id="SSF50156">
    <property type="entry name" value="PDZ domain-like"/>
    <property type="match status" value="2"/>
</dbReference>
<dbReference type="InterPro" id="IPR001478">
    <property type="entry name" value="PDZ"/>
</dbReference>
<evidence type="ECO:0000259" key="10">
    <source>
        <dbReference type="PROSITE" id="PS50106"/>
    </source>
</evidence>
<keyword evidence="2 11" id="KW-0645">Protease</keyword>
<protein>
    <submittedName>
        <fullName evidence="11">DegQ family serine endoprotease</fullName>
    </submittedName>
</protein>
<dbReference type="Proteomes" id="UP000501602">
    <property type="component" value="Chromosome"/>
</dbReference>
<feature type="binding site" evidence="8">
    <location>
        <begin position="229"/>
        <end position="233"/>
    </location>
    <ligand>
        <name>substrate</name>
    </ligand>
</feature>
<dbReference type="Gene3D" id="2.40.10.120">
    <property type="match status" value="1"/>
</dbReference>
<dbReference type="GO" id="GO:0042597">
    <property type="term" value="C:periplasmic space"/>
    <property type="evidence" value="ECO:0007669"/>
    <property type="project" value="TreeGrafter"/>
</dbReference>
<evidence type="ECO:0000256" key="1">
    <source>
        <dbReference type="ARBA" id="ARBA00010541"/>
    </source>
</evidence>
<dbReference type="CDD" id="cd10839">
    <property type="entry name" value="cpPDZ1_DegP-like"/>
    <property type="match status" value="1"/>
</dbReference>
<feature type="domain" description="PDZ" evidence="10">
    <location>
        <begin position="257"/>
        <end position="348"/>
    </location>
</feature>
<feature type="binding site" evidence="8">
    <location>
        <position position="58"/>
    </location>
    <ligand>
        <name>substrate</name>
    </ligand>
</feature>
<evidence type="ECO:0000256" key="9">
    <source>
        <dbReference type="SAM" id="SignalP"/>
    </source>
</evidence>
<evidence type="ECO:0000313" key="12">
    <source>
        <dbReference type="Proteomes" id="UP000501602"/>
    </source>
</evidence>
<dbReference type="KEGG" id="fes:HER31_13835"/>
<evidence type="ECO:0000256" key="3">
    <source>
        <dbReference type="ARBA" id="ARBA00022729"/>
    </source>
</evidence>
<keyword evidence="4" id="KW-0677">Repeat</keyword>
<evidence type="ECO:0000256" key="2">
    <source>
        <dbReference type="ARBA" id="ARBA00022670"/>
    </source>
</evidence>
<gene>
    <name evidence="11" type="ORF">HER31_13835</name>
</gene>
<proteinExistence type="inferred from homology"/>
<dbReference type="SUPFAM" id="SSF50494">
    <property type="entry name" value="Trypsin-like serine proteases"/>
    <property type="match status" value="1"/>
</dbReference>
<evidence type="ECO:0000256" key="4">
    <source>
        <dbReference type="ARBA" id="ARBA00022737"/>
    </source>
</evidence>
<accession>A0A6H1UGC8</accession>
<dbReference type="PRINTS" id="PR00834">
    <property type="entry name" value="PROTEASES2C"/>
</dbReference>
<dbReference type="GO" id="GO:0004252">
    <property type="term" value="F:serine-type endopeptidase activity"/>
    <property type="evidence" value="ECO:0007669"/>
    <property type="project" value="InterPro"/>
</dbReference>
<dbReference type="SMART" id="SM00228">
    <property type="entry name" value="PDZ"/>
    <property type="match status" value="2"/>
</dbReference>
<dbReference type="Gene3D" id="2.30.42.10">
    <property type="match status" value="2"/>
</dbReference>
<organism evidence="11 12">
    <name type="scientific">Ferrimonas lipolytica</name>
    <dbReference type="NCBI Taxonomy" id="2724191"/>
    <lineage>
        <taxon>Bacteria</taxon>
        <taxon>Pseudomonadati</taxon>
        <taxon>Pseudomonadota</taxon>
        <taxon>Gammaproteobacteria</taxon>
        <taxon>Alteromonadales</taxon>
        <taxon>Ferrimonadaceae</taxon>
        <taxon>Ferrimonas</taxon>
    </lineage>
</organism>
<dbReference type="NCBIfam" id="TIGR02037">
    <property type="entry name" value="degP_htrA_DO"/>
    <property type="match status" value="1"/>
</dbReference>
<dbReference type="FunFam" id="2.40.10.120:FF:000001">
    <property type="entry name" value="Periplasmic serine endoprotease DegP-like"/>
    <property type="match status" value="1"/>
</dbReference>
<dbReference type="InterPro" id="IPR011782">
    <property type="entry name" value="Pept_S1C_Do"/>
</dbReference>
<dbReference type="InterPro" id="IPR001940">
    <property type="entry name" value="Peptidase_S1C"/>
</dbReference>
<evidence type="ECO:0000313" key="11">
    <source>
        <dbReference type="EMBL" id="QIZ77878.1"/>
    </source>
</evidence>
<dbReference type="Pfam" id="PF13365">
    <property type="entry name" value="Trypsin_2"/>
    <property type="match status" value="1"/>
</dbReference>
<dbReference type="InterPro" id="IPR036034">
    <property type="entry name" value="PDZ_sf"/>
</dbReference>
<evidence type="ECO:0000256" key="5">
    <source>
        <dbReference type="ARBA" id="ARBA00022801"/>
    </source>
</evidence>
<evidence type="ECO:0000256" key="8">
    <source>
        <dbReference type="PIRSR" id="PIRSR611782-2"/>
    </source>
</evidence>
<evidence type="ECO:0000256" key="6">
    <source>
        <dbReference type="ARBA" id="ARBA00022825"/>
    </source>
</evidence>
<feature type="binding site" evidence="8">
    <location>
        <position position="140"/>
    </location>
    <ligand>
        <name>substrate</name>
    </ligand>
</feature>
<feature type="active site" description="Charge relay system" evidence="7">
    <location>
        <position position="140"/>
    </location>
</feature>
<evidence type="ECO:0000256" key="7">
    <source>
        <dbReference type="PIRSR" id="PIRSR611782-1"/>
    </source>
</evidence>
<feature type="chain" id="PRO_5039275858" evidence="9">
    <location>
        <begin position="28"/>
        <end position="458"/>
    </location>
</feature>
<keyword evidence="5" id="KW-0378">Hydrolase</keyword>
<name>A0A6H1UGC8_9GAMM</name>
<keyword evidence="3 9" id="KW-0732">Signal</keyword>
<dbReference type="PANTHER" id="PTHR22939:SF129">
    <property type="entry name" value="SERINE PROTEASE HTRA2, MITOCHONDRIAL"/>
    <property type="match status" value="1"/>
</dbReference>
<dbReference type="PANTHER" id="PTHR22939">
    <property type="entry name" value="SERINE PROTEASE FAMILY S1C HTRA-RELATED"/>
    <property type="match status" value="1"/>
</dbReference>
<dbReference type="Pfam" id="PF13180">
    <property type="entry name" value="PDZ_2"/>
    <property type="match status" value="1"/>
</dbReference>
<dbReference type="AlphaFoldDB" id="A0A6H1UGC8"/>
<feature type="binding site" evidence="8">
    <location>
        <position position="110"/>
    </location>
    <ligand>
        <name>substrate</name>
    </ligand>
</feature>
<feature type="signal peptide" evidence="9">
    <location>
        <begin position="1"/>
        <end position="27"/>
    </location>
</feature>
<keyword evidence="12" id="KW-1185">Reference proteome</keyword>
<dbReference type="EMBL" id="CP051180">
    <property type="protein sequence ID" value="QIZ77878.1"/>
    <property type="molecule type" value="Genomic_DNA"/>
</dbReference>
<dbReference type="FunFam" id="2.40.10.10:FF:000001">
    <property type="entry name" value="Periplasmic serine protease DegS"/>
    <property type="match status" value="1"/>
</dbReference>
<dbReference type="GO" id="GO:0006515">
    <property type="term" value="P:protein quality control for misfolded or incompletely synthesized proteins"/>
    <property type="evidence" value="ECO:0007669"/>
    <property type="project" value="TreeGrafter"/>
</dbReference>
<sequence>MIKKSAPLLSAALLCSSLAVMSGPVAAAWPSTVDGQALPSLAPMVEQISPAVVSVSVEGTQTAHSSLPEQFRFFFGPQGPRGGEQQRPFRSLGSGVIIDASKGHIITNHHVIENADKILINLSDGREFEAKLIGSDPATDVAVIEIDADKLTEVKLADSDKLNVGDFTVAIGNPFGLGQTVTSGIVSALSRGLDNEGYQNFIQTDAAINSGNSGGALVNLKGELIGINTAIIAPGGGNVGIGFAIPVNMVQNLTDQILEYGEVRRGVLGIIGGELTNETAKLFGLDTKHGAYISQVVPESAADDAGLLAGDIITSLNGKKIRTFQELRAKIATMGAGATVKLDLIRDGDSKTVKVTLNEAPGENIQAAVIHPALEGAKLSTFNDDGLRGVKVTELADRSRAAQQGLQENDVLISISLMNRARVDIKDLGQLRELLSDYDGAFAATVIRDGNPLMVIMR</sequence>
<feature type="active site" description="Charge relay system" evidence="7">
    <location>
        <position position="213"/>
    </location>
</feature>
<feature type="binding site" evidence="8">
    <location>
        <begin position="268"/>
        <end position="272"/>
    </location>
    <ligand>
        <name>substrate</name>
    </ligand>
</feature>
<dbReference type="PROSITE" id="PS50106">
    <property type="entry name" value="PDZ"/>
    <property type="match status" value="1"/>
</dbReference>
<comment type="similarity">
    <text evidence="1">Belongs to the peptidase S1C family.</text>
</comment>
<keyword evidence="6" id="KW-0720">Serine protease</keyword>
<feature type="active site" description="Charge relay system" evidence="7">
    <location>
        <position position="110"/>
    </location>
</feature>
<feature type="binding site" evidence="8">
    <location>
        <begin position="211"/>
        <end position="213"/>
    </location>
    <ligand>
        <name>substrate</name>
    </ligand>
</feature>
<reference evidence="11 12" key="1">
    <citation type="submission" date="2020-04" db="EMBL/GenBank/DDBJ databases">
        <title>Ferrimonas sp. S7 isolated from sea water.</title>
        <authorList>
            <person name="Bae S.S."/>
            <person name="Baek K."/>
        </authorList>
    </citation>
    <scope>NUCLEOTIDE SEQUENCE [LARGE SCALE GENOMIC DNA]</scope>
    <source>
        <strain evidence="11 12">S7</strain>
    </source>
</reference>
<dbReference type="InterPro" id="IPR009003">
    <property type="entry name" value="Peptidase_S1_PA"/>
</dbReference>